<name>A0A4P7D4V1_9BURK</name>
<organism evidence="2 3">
    <name type="scientific">Paraburkholderia pallida</name>
    <dbReference type="NCBI Taxonomy" id="2547399"/>
    <lineage>
        <taxon>Bacteria</taxon>
        <taxon>Pseudomonadati</taxon>
        <taxon>Pseudomonadota</taxon>
        <taxon>Betaproteobacteria</taxon>
        <taxon>Burkholderiales</taxon>
        <taxon>Burkholderiaceae</taxon>
        <taxon>Paraburkholderia</taxon>
    </lineage>
</organism>
<dbReference type="InterPro" id="IPR050643">
    <property type="entry name" value="Periplasmic_pilus_chap"/>
</dbReference>
<dbReference type="KEGG" id="ppai:E1956_36425"/>
<sequence>MALLFGAAAQAATLQISPVTIEFSASENATGLTLRNPGDTPLYGQVRVFQWGQAHGEDVLTPTADVIASPPLIEIAPHGDQLVRLVRANTSSSAAATGAAQPAQAASGAVGIADGERSYRLLIDELPSPGTAGAEGVTIRLRYSVPVFVEAPAGRAAQPLLAWHLVHGAQGYALRADNAGTTRAQIAAVELLDASGHRWDVTRGLLGYALAGQGRQWSVPVPPDAKFGGELKVRATVNTRPVEETVKVEQGG</sequence>
<dbReference type="Pfam" id="PF00345">
    <property type="entry name" value="PapD_N"/>
    <property type="match status" value="1"/>
</dbReference>
<protein>
    <submittedName>
        <fullName evidence="2">Molecular chaperone</fullName>
    </submittedName>
</protein>
<accession>A0A4P7D4V1</accession>
<dbReference type="InterPro" id="IPR013783">
    <property type="entry name" value="Ig-like_fold"/>
</dbReference>
<feature type="domain" description="Pili assembly chaperone N-terminal" evidence="1">
    <location>
        <begin position="14"/>
        <end position="89"/>
    </location>
</feature>
<gene>
    <name evidence="2" type="ORF">E1956_36425</name>
</gene>
<dbReference type="GO" id="GO:0071555">
    <property type="term" value="P:cell wall organization"/>
    <property type="evidence" value="ECO:0007669"/>
    <property type="project" value="InterPro"/>
</dbReference>
<dbReference type="Proteomes" id="UP000295727">
    <property type="component" value="Chromosome 4"/>
</dbReference>
<keyword evidence="3" id="KW-1185">Reference proteome</keyword>
<dbReference type="InterPro" id="IPR016147">
    <property type="entry name" value="Pili_assmbl_chaperone_N"/>
</dbReference>
<dbReference type="EMBL" id="CP038151">
    <property type="protein sequence ID" value="QBR03796.1"/>
    <property type="molecule type" value="Genomic_DNA"/>
</dbReference>
<dbReference type="SUPFAM" id="SSF49354">
    <property type="entry name" value="PapD-like"/>
    <property type="match status" value="1"/>
</dbReference>
<dbReference type="Gene3D" id="2.60.40.10">
    <property type="entry name" value="Immunoglobulins"/>
    <property type="match status" value="1"/>
</dbReference>
<proteinExistence type="predicted"/>
<dbReference type="PANTHER" id="PTHR30251:SF4">
    <property type="entry name" value="SLR1668 PROTEIN"/>
    <property type="match status" value="1"/>
</dbReference>
<evidence type="ECO:0000259" key="1">
    <source>
        <dbReference type="Pfam" id="PF00345"/>
    </source>
</evidence>
<dbReference type="GO" id="GO:0030288">
    <property type="term" value="C:outer membrane-bounded periplasmic space"/>
    <property type="evidence" value="ECO:0007669"/>
    <property type="project" value="InterPro"/>
</dbReference>
<dbReference type="AlphaFoldDB" id="A0A4P7D4V1"/>
<reference evidence="2 3" key="1">
    <citation type="submission" date="2019-03" db="EMBL/GenBank/DDBJ databases">
        <title>Paraburkholderia sp. 7MH5, isolated from subtropical forest soil.</title>
        <authorList>
            <person name="Gao Z.-H."/>
            <person name="Qiu L.-H."/>
        </authorList>
    </citation>
    <scope>NUCLEOTIDE SEQUENCE [LARGE SCALE GENOMIC DNA]</scope>
    <source>
        <strain evidence="2 3">7MH5</strain>
    </source>
</reference>
<evidence type="ECO:0000313" key="3">
    <source>
        <dbReference type="Proteomes" id="UP000295727"/>
    </source>
</evidence>
<dbReference type="InterPro" id="IPR008962">
    <property type="entry name" value="PapD-like_sf"/>
</dbReference>
<evidence type="ECO:0000313" key="2">
    <source>
        <dbReference type="EMBL" id="QBR03796.1"/>
    </source>
</evidence>
<dbReference type="OrthoDB" id="511700at2"/>
<dbReference type="PANTHER" id="PTHR30251">
    <property type="entry name" value="PILUS ASSEMBLY CHAPERONE"/>
    <property type="match status" value="1"/>
</dbReference>